<dbReference type="EMBL" id="BNJQ01000006">
    <property type="protein sequence ID" value="GHP04004.1"/>
    <property type="molecule type" value="Genomic_DNA"/>
</dbReference>
<dbReference type="Proteomes" id="UP000660262">
    <property type="component" value="Unassembled WGS sequence"/>
</dbReference>
<feature type="region of interest" description="Disordered" evidence="9">
    <location>
        <begin position="70"/>
        <end position="107"/>
    </location>
</feature>
<evidence type="ECO:0000256" key="5">
    <source>
        <dbReference type="ARBA" id="ARBA00022824"/>
    </source>
</evidence>
<evidence type="ECO:0000256" key="9">
    <source>
        <dbReference type="SAM" id="MobiDB-lite"/>
    </source>
</evidence>
<keyword evidence="6 10" id="KW-1133">Transmembrane helix</keyword>
<dbReference type="GO" id="GO:0005787">
    <property type="term" value="C:signal peptidase complex"/>
    <property type="evidence" value="ECO:0007669"/>
    <property type="project" value="InterPro"/>
</dbReference>
<evidence type="ECO:0000256" key="7">
    <source>
        <dbReference type="ARBA" id="ARBA00023136"/>
    </source>
</evidence>
<dbReference type="GO" id="GO:0045047">
    <property type="term" value="P:protein targeting to ER"/>
    <property type="evidence" value="ECO:0007669"/>
    <property type="project" value="TreeGrafter"/>
</dbReference>
<evidence type="ECO:0000256" key="10">
    <source>
        <dbReference type="SAM" id="Phobius"/>
    </source>
</evidence>
<evidence type="ECO:0000256" key="4">
    <source>
        <dbReference type="ARBA" id="ARBA00022692"/>
    </source>
</evidence>
<evidence type="ECO:0000256" key="3">
    <source>
        <dbReference type="ARBA" id="ARBA00017059"/>
    </source>
</evidence>
<comment type="function">
    <text evidence="8">Component of the signal peptidase complex (SPC) which catalyzes the cleavage of N-terminal signal sequences from nascent proteins as they are translocated into the lumen of the endoplasmic reticulum. Dispensable for SPC enzymatic activity.</text>
</comment>
<evidence type="ECO:0000256" key="8">
    <source>
        <dbReference type="ARBA" id="ARBA00045204"/>
    </source>
</evidence>
<reference evidence="11" key="1">
    <citation type="submission" date="2020-10" db="EMBL/GenBank/DDBJ databases">
        <title>Unveiling of a novel bifunctional photoreceptor, Dualchrome1, isolated from a cosmopolitan green alga.</title>
        <authorList>
            <person name="Suzuki S."/>
            <person name="Kawachi M."/>
        </authorList>
    </citation>
    <scope>NUCLEOTIDE SEQUENCE</scope>
    <source>
        <strain evidence="11">NIES 2893</strain>
    </source>
</reference>
<organism evidence="11 12">
    <name type="scientific">Pycnococcus provasolii</name>
    <dbReference type="NCBI Taxonomy" id="41880"/>
    <lineage>
        <taxon>Eukaryota</taxon>
        <taxon>Viridiplantae</taxon>
        <taxon>Chlorophyta</taxon>
        <taxon>Pseudoscourfieldiophyceae</taxon>
        <taxon>Pseudoscourfieldiales</taxon>
        <taxon>Pycnococcaceae</taxon>
        <taxon>Pycnococcus</taxon>
    </lineage>
</organism>
<dbReference type="GO" id="GO:0006465">
    <property type="term" value="P:signal peptide processing"/>
    <property type="evidence" value="ECO:0007669"/>
    <property type="project" value="InterPro"/>
</dbReference>
<evidence type="ECO:0000256" key="6">
    <source>
        <dbReference type="ARBA" id="ARBA00022989"/>
    </source>
</evidence>
<comment type="caution">
    <text evidence="11">The sequence shown here is derived from an EMBL/GenBank/DDBJ whole genome shotgun (WGS) entry which is preliminary data.</text>
</comment>
<protein>
    <recommendedName>
        <fullName evidence="3">Signal peptidase complex subunit 1</fullName>
    </recommendedName>
</protein>
<dbReference type="PANTHER" id="PTHR13202">
    <property type="entry name" value="MICROSOMAL SIGNAL PEPTIDASE 12 KDA SUBUNIT"/>
    <property type="match status" value="1"/>
</dbReference>
<keyword evidence="12" id="KW-1185">Reference proteome</keyword>
<evidence type="ECO:0000313" key="11">
    <source>
        <dbReference type="EMBL" id="GHP04004.1"/>
    </source>
</evidence>
<name>A0A830HA95_9CHLO</name>
<dbReference type="PANTHER" id="PTHR13202:SF0">
    <property type="entry name" value="SIGNAL PEPTIDASE COMPLEX SUBUNIT 1"/>
    <property type="match status" value="1"/>
</dbReference>
<feature type="transmembrane region" description="Helical" evidence="10">
    <location>
        <begin position="12"/>
        <end position="31"/>
    </location>
</feature>
<keyword evidence="5" id="KW-0256">Endoplasmic reticulum</keyword>
<proteinExistence type="inferred from homology"/>
<dbReference type="OrthoDB" id="263893at2759"/>
<dbReference type="Pfam" id="PF06645">
    <property type="entry name" value="SPC12"/>
    <property type="match status" value="1"/>
</dbReference>
<dbReference type="AlphaFoldDB" id="A0A830HA95"/>
<evidence type="ECO:0000256" key="2">
    <source>
        <dbReference type="ARBA" id="ARBA00005245"/>
    </source>
</evidence>
<dbReference type="InterPro" id="IPR009542">
    <property type="entry name" value="Spc1/SPCS1"/>
</dbReference>
<accession>A0A830HA95</accession>
<sequence length="107" mass="11841">MDFVGQKLAESLILWVVLLGALVGFLLGYTLESYKTMMQVYALGCVLAAILALPDWFFFNQNPVTWLPSIQKREEQRRKDKKAAKATTGGEASSATAADAKKNKTKK</sequence>
<comment type="similarity">
    <text evidence="2">Belongs to the SPCS1 family.</text>
</comment>
<feature type="transmembrane region" description="Helical" evidence="10">
    <location>
        <begin position="40"/>
        <end position="59"/>
    </location>
</feature>
<evidence type="ECO:0000256" key="1">
    <source>
        <dbReference type="ARBA" id="ARBA00004477"/>
    </source>
</evidence>
<evidence type="ECO:0000313" key="12">
    <source>
        <dbReference type="Proteomes" id="UP000660262"/>
    </source>
</evidence>
<keyword evidence="4 10" id="KW-0812">Transmembrane</keyword>
<feature type="compositionally biased region" description="Low complexity" evidence="9">
    <location>
        <begin position="85"/>
        <end position="98"/>
    </location>
</feature>
<gene>
    <name evidence="11" type="ORF">PPROV_000275800</name>
</gene>
<keyword evidence="7 10" id="KW-0472">Membrane</keyword>
<comment type="subcellular location">
    <subcellularLocation>
        <location evidence="1">Endoplasmic reticulum membrane</location>
        <topology evidence="1">Multi-pass membrane protein</topology>
    </subcellularLocation>
</comment>